<evidence type="ECO:0000313" key="2">
    <source>
        <dbReference type="EMBL" id="QNQ89474.1"/>
    </source>
</evidence>
<feature type="region of interest" description="Disordered" evidence="1">
    <location>
        <begin position="263"/>
        <end position="354"/>
    </location>
</feature>
<dbReference type="Pfam" id="PF08757">
    <property type="entry name" value="CotH"/>
    <property type="match status" value="1"/>
</dbReference>
<organism evidence="2 3">
    <name type="scientific">Corynebacterium poyangense</name>
    <dbReference type="NCBI Taxonomy" id="2684405"/>
    <lineage>
        <taxon>Bacteria</taxon>
        <taxon>Bacillati</taxon>
        <taxon>Actinomycetota</taxon>
        <taxon>Actinomycetes</taxon>
        <taxon>Mycobacteriales</taxon>
        <taxon>Corynebacteriaceae</taxon>
        <taxon>Corynebacterium</taxon>
    </lineage>
</organism>
<feature type="region of interest" description="Disordered" evidence="1">
    <location>
        <begin position="24"/>
        <end position="56"/>
    </location>
</feature>
<feature type="compositionally biased region" description="Gly residues" evidence="1">
    <location>
        <begin position="263"/>
        <end position="274"/>
    </location>
</feature>
<evidence type="ECO:0000256" key="1">
    <source>
        <dbReference type="SAM" id="MobiDB-lite"/>
    </source>
</evidence>
<accession>A0A7H0SLP9</accession>
<feature type="compositionally biased region" description="Polar residues" evidence="1">
    <location>
        <begin position="282"/>
        <end position="293"/>
    </location>
</feature>
<feature type="compositionally biased region" description="Low complexity" evidence="1">
    <location>
        <begin position="30"/>
        <end position="43"/>
    </location>
</feature>
<name>A0A7H0SLP9_9CORY</name>
<proteinExistence type="predicted"/>
<keyword evidence="2" id="KW-0167">Capsid protein</keyword>
<sequence>MSATVTIDGTTIENVGLRLKGNSTLQSLKNNSGSGQAGPQNGPGNPPGGAGATQLSFDDPASLPWLISFDEYQEGRGYQGHKEISLRPASNGSLTAMNEALSLDLTSQSGQVTQDYSLASVSVNGGTSAPRLVIDLPDAQWANELGDGVLYKADASGGMDYQGEDPTDYEDGYSQINAEGTYDLEPIMRFLDFVNNSSDEDFHDHLSEYLDVDEFATYLATQTLLSNDDAMDGPGNNYYLWYDVHQGTMQVLSWDLNMTFMGGGQGGPGGGGPSTAGDAGSPQNGNNQGQDNAPNLPGQPGIPGTQGDAPSPPGGDNGATPPDQMQGEKPEGVGPQTKNPDDAKGGGRHTKGSSILKQRFLTDSSFAELYSQAYQSLYQELIASGYAQQALDSITQNAVDAGDTAATDVQAKLAQQLNSISAETPQIQTDNQGALGGQMRDRTSENSEPAQQPAEAV</sequence>
<dbReference type="Proteomes" id="UP000516320">
    <property type="component" value="Chromosome"/>
</dbReference>
<keyword evidence="2" id="KW-0946">Virion</keyword>
<gene>
    <name evidence="2" type="ORF">GP475_01645</name>
</gene>
<reference evidence="2 3" key="1">
    <citation type="submission" date="2019-12" db="EMBL/GenBank/DDBJ databases">
        <title>Corynebacterium sp. nov., isolated from feces of the Anser Albifrons in China.</title>
        <authorList>
            <person name="Liu Q."/>
        </authorList>
    </citation>
    <scope>NUCLEOTIDE SEQUENCE [LARGE SCALE GENOMIC DNA]</scope>
    <source>
        <strain evidence="2 3">4H37-19</strain>
    </source>
</reference>
<feature type="region of interest" description="Disordered" evidence="1">
    <location>
        <begin position="420"/>
        <end position="457"/>
    </location>
</feature>
<dbReference type="KEGG" id="cpoy:GP475_01645"/>
<dbReference type="PANTHER" id="PTHR40050:SF1">
    <property type="entry name" value="INNER SPORE COAT PROTEIN H"/>
    <property type="match status" value="1"/>
</dbReference>
<keyword evidence="3" id="KW-1185">Reference proteome</keyword>
<evidence type="ECO:0000313" key="3">
    <source>
        <dbReference type="Proteomes" id="UP000516320"/>
    </source>
</evidence>
<dbReference type="EMBL" id="CP046884">
    <property type="protein sequence ID" value="QNQ89474.1"/>
    <property type="molecule type" value="Genomic_DNA"/>
</dbReference>
<feature type="compositionally biased region" description="Polar residues" evidence="1">
    <location>
        <begin position="420"/>
        <end position="432"/>
    </location>
</feature>
<dbReference type="PANTHER" id="PTHR40050">
    <property type="entry name" value="INNER SPORE COAT PROTEIN H"/>
    <property type="match status" value="1"/>
</dbReference>
<protein>
    <submittedName>
        <fullName evidence="2">Spore coat protein CotH</fullName>
    </submittedName>
</protein>
<dbReference type="InterPro" id="IPR014867">
    <property type="entry name" value="Spore_coat_CotH_CotH2/3/7"/>
</dbReference>
<dbReference type="AlphaFoldDB" id="A0A7H0SLP9"/>